<feature type="region of interest" description="Disordered" evidence="1">
    <location>
        <begin position="157"/>
        <end position="191"/>
    </location>
</feature>
<dbReference type="CDD" id="cd04301">
    <property type="entry name" value="NAT_SF"/>
    <property type="match status" value="1"/>
</dbReference>
<dbReference type="GO" id="GO:1905502">
    <property type="term" value="F:acetyl-CoA binding"/>
    <property type="evidence" value="ECO:0007669"/>
    <property type="project" value="TreeGrafter"/>
</dbReference>
<dbReference type="InterPro" id="IPR016181">
    <property type="entry name" value="Acyl_CoA_acyltransferase"/>
</dbReference>
<organism evidence="3 4">
    <name type="scientific">Smutsornis africanus</name>
    <name type="common">Double-banded courser</name>
    <name type="synonym">Rhinoptilus africanus</name>
    <dbReference type="NCBI Taxonomy" id="240209"/>
    <lineage>
        <taxon>Eukaryota</taxon>
        <taxon>Metazoa</taxon>
        <taxon>Chordata</taxon>
        <taxon>Craniata</taxon>
        <taxon>Vertebrata</taxon>
        <taxon>Euteleostomi</taxon>
        <taxon>Archelosauria</taxon>
        <taxon>Archosauria</taxon>
        <taxon>Dinosauria</taxon>
        <taxon>Saurischia</taxon>
        <taxon>Theropoda</taxon>
        <taxon>Coelurosauria</taxon>
        <taxon>Aves</taxon>
        <taxon>Neognathae</taxon>
        <taxon>Neoaves</taxon>
        <taxon>Charadriiformes</taxon>
        <taxon>Glareolidae</taxon>
        <taxon>Rhinoptilus</taxon>
    </lineage>
</organism>
<dbReference type="GO" id="GO:0005737">
    <property type="term" value="C:cytoplasm"/>
    <property type="evidence" value="ECO:0007669"/>
    <property type="project" value="TreeGrafter"/>
</dbReference>
<dbReference type="PROSITE" id="PS51186">
    <property type="entry name" value="GNAT"/>
    <property type="match status" value="1"/>
</dbReference>
<gene>
    <name evidence="3" type="primary">Nat6</name>
    <name evidence="3" type="ORF">RHIAFR_R13890</name>
</gene>
<dbReference type="SUPFAM" id="SSF55729">
    <property type="entry name" value="Acyl-CoA N-acyltransferases (Nat)"/>
    <property type="match status" value="1"/>
</dbReference>
<accession>A0A7L1I925</accession>
<feature type="compositionally biased region" description="Low complexity" evidence="1">
    <location>
        <begin position="157"/>
        <end position="169"/>
    </location>
</feature>
<sequence>ELSLVPLHQRPELLEACAKLLGEEWGKSRASRLHTLQRSSDAFPTCLLLLRSQGCAEGPAAREGPCQLVGHVRLSRVAGRPRDLFVESVVVARALRGQGYGRGVLAESSGESLLETPHRDAKHFYAHLGYVRGEPVQSVAFLSPAIPAEVLRLFSTPPGTASATTTRPRVPSAPPPALPPPAAPPPPPPPT</sequence>
<reference evidence="3 4" key="1">
    <citation type="submission" date="2019-09" db="EMBL/GenBank/DDBJ databases">
        <title>Bird 10,000 Genomes (B10K) Project - Family phase.</title>
        <authorList>
            <person name="Zhang G."/>
        </authorList>
    </citation>
    <scope>NUCLEOTIDE SEQUENCE [LARGE SCALE GENOMIC DNA]</scope>
    <source>
        <strain evidence="3">B10K-DU-002-36</strain>
        <tissue evidence="3">Muscle</tissue>
    </source>
</reference>
<evidence type="ECO:0000256" key="1">
    <source>
        <dbReference type="SAM" id="MobiDB-lite"/>
    </source>
</evidence>
<proteinExistence type="predicted"/>
<dbReference type="EMBL" id="VXBO01000366">
    <property type="protein sequence ID" value="NXN34983.1"/>
    <property type="molecule type" value="Genomic_DNA"/>
</dbReference>
<dbReference type="InterPro" id="IPR000182">
    <property type="entry name" value="GNAT_dom"/>
</dbReference>
<dbReference type="Gene3D" id="3.40.630.30">
    <property type="match status" value="1"/>
</dbReference>
<dbReference type="Pfam" id="PF13508">
    <property type="entry name" value="Acetyltransf_7"/>
    <property type="match status" value="1"/>
</dbReference>
<feature type="non-terminal residue" evidence="3">
    <location>
        <position position="1"/>
    </location>
</feature>
<keyword evidence="3" id="KW-0808">Transferase</keyword>
<keyword evidence="4" id="KW-1185">Reference proteome</keyword>
<dbReference type="PANTHER" id="PTHR13538:SF4">
    <property type="entry name" value="N-ALPHA-ACETYLTRANSFERASE 80"/>
    <property type="match status" value="1"/>
</dbReference>
<protein>
    <submittedName>
        <fullName evidence="3">NAT6 acetyltransferase</fullName>
    </submittedName>
</protein>
<evidence type="ECO:0000313" key="4">
    <source>
        <dbReference type="Proteomes" id="UP000525158"/>
    </source>
</evidence>
<dbReference type="InterPro" id="IPR039840">
    <property type="entry name" value="NAA80"/>
</dbReference>
<name>A0A7L1I925_SMUAF</name>
<comment type="caution">
    <text evidence="3">The sequence shown here is derived from an EMBL/GenBank/DDBJ whole genome shotgun (WGS) entry which is preliminary data.</text>
</comment>
<dbReference type="Proteomes" id="UP000525158">
    <property type="component" value="Unassembled WGS sequence"/>
</dbReference>
<evidence type="ECO:0000313" key="3">
    <source>
        <dbReference type="EMBL" id="NXN34983.1"/>
    </source>
</evidence>
<feature type="compositionally biased region" description="Pro residues" evidence="1">
    <location>
        <begin position="171"/>
        <end position="191"/>
    </location>
</feature>
<evidence type="ECO:0000259" key="2">
    <source>
        <dbReference type="PROSITE" id="PS51186"/>
    </source>
</evidence>
<feature type="domain" description="N-acetyltransferase" evidence="2">
    <location>
        <begin position="2"/>
        <end position="149"/>
    </location>
</feature>
<dbReference type="GO" id="GO:0008080">
    <property type="term" value="F:N-acetyltransferase activity"/>
    <property type="evidence" value="ECO:0007669"/>
    <property type="project" value="InterPro"/>
</dbReference>
<feature type="non-terminal residue" evidence="3">
    <location>
        <position position="191"/>
    </location>
</feature>
<dbReference type="AlphaFoldDB" id="A0A7L1I925"/>
<dbReference type="PANTHER" id="PTHR13538">
    <property type="entry name" value="N-ACETYLTRANSFERASE 6"/>
    <property type="match status" value="1"/>
</dbReference>